<feature type="compositionally biased region" description="Polar residues" evidence="1">
    <location>
        <begin position="1"/>
        <end position="16"/>
    </location>
</feature>
<proteinExistence type="predicted"/>
<protein>
    <submittedName>
        <fullName evidence="2">Uncharacterized protein</fullName>
    </submittedName>
</protein>
<feature type="region of interest" description="Disordered" evidence="1">
    <location>
        <begin position="1"/>
        <end position="27"/>
    </location>
</feature>
<reference evidence="2" key="1">
    <citation type="journal article" date="2023" name="G3 (Bethesda)">
        <title>A reference genome for the long-term kleptoplast-retaining sea slug Elysia crispata morphotype clarki.</title>
        <authorList>
            <person name="Eastman K.E."/>
            <person name="Pendleton A.L."/>
            <person name="Shaikh M.A."/>
            <person name="Suttiyut T."/>
            <person name="Ogas R."/>
            <person name="Tomko P."/>
            <person name="Gavelis G."/>
            <person name="Widhalm J.R."/>
            <person name="Wisecaver J.H."/>
        </authorList>
    </citation>
    <scope>NUCLEOTIDE SEQUENCE</scope>
    <source>
        <strain evidence="2">ECLA1</strain>
    </source>
</reference>
<evidence type="ECO:0000313" key="2">
    <source>
        <dbReference type="EMBL" id="KAK3771930.1"/>
    </source>
</evidence>
<evidence type="ECO:0000256" key="1">
    <source>
        <dbReference type="SAM" id="MobiDB-lite"/>
    </source>
</evidence>
<dbReference type="EMBL" id="JAWDGP010003666">
    <property type="protein sequence ID" value="KAK3771930.1"/>
    <property type="molecule type" value="Genomic_DNA"/>
</dbReference>
<dbReference type="AlphaFoldDB" id="A0AAE1DJC2"/>
<accession>A0AAE1DJC2</accession>
<gene>
    <name evidence="2" type="ORF">RRG08_053911</name>
</gene>
<keyword evidence="3" id="KW-1185">Reference proteome</keyword>
<comment type="caution">
    <text evidence="2">The sequence shown here is derived from an EMBL/GenBank/DDBJ whole genome shotgun (WGS) entry which is preliminary data.</text>
</comment>
<name>A0AAE1DJC2_9GAST</name>
<organism evidence="2 3">
    <name type="scientific">Elysia crispata</name>
    <name type="common">lettuce slug</name>
    <dbReference type="NCBI Taxonomy" id="231223"/>
    <lineage>
        <taxon>Eukaryota</taxon>
        <taxon>Metazoa</taxon>
        <taxon>Spiralia</taxon>
        <taxon>Lophotrochozoa</taxon>
        <taxon>Mollusca</taxon>
        <taxon>Gastropoda</taxon>
        <taxon>Heterobranchia</taxon>
        <taxon>Euthyneura</taxon>
        <taxon>Panpulmonata</taxon>
        <taxon>Sacoglossa</taxon>
        <taxon>Placobranchoidea</taxon>
        <taxon>Plakobranchidae</taxon>
        <taxon>Elysia</taxon>
    </lineage>
</organism>
<evidence type="ECO:0000313" key="3">
    <source>
        <dbReference type="Proteomes" id="UP001283361"/>
    </source>
</evidence>
<dbReference type="Proteomes" id="UP001283361">
    <property type="component" value="Unassembled WGS sequence"/>
</dbReference>
<sequence>MKNNSTRSERQNTPQSYPKKAEDKRQLCPPLETPVSYEENLRFLNLKCTKECKPWSGFRILGKSPWQCS</sequence>